<dbReference type="AlphaFoldDB" id="A0A382U7C5"/>
<dbReference type="PROSITE" id="PS50068">
    <property type="entry name" value="LDLRA_2"/>
    <property type="match status" value="1"/>
</dbReference>
<organism evidence="2">
    <name type="scientific">marine metagenome</name>
    <dbReference type="NCBI Taxonomy" id="408172"/>
    <lineage>
        <taxon>unclassified sequences</taxon>
        <taxon>metagenomes</taxon>
        <taxon>ecological metagenomes</taxon>
    </lineage>
</organism>
<dbReference type="SMART" id="SM00192">
    <property type="entry name" value="LDLa"/>
    <property type="match status" value="1"/>
</dbReference>
<evidence type="ECO:0000313" key="2">
    <source>
        <dbReference type="EMBL" id="SVD29578.1"/>
    </source>
</evidence>
<dbReference type="Pfam" id="PF00057">
    <property type="entry name" value="Ldl_recept_a"/>
    <property type="match status" value="1"/>
</dbReference>
<dbReference type="InterPro" id="IPR013783">
    <property type="entry name" value="Ig-like_fold"/>
</dbReference>
<dbReference type="CDD" id="cd00112">
    <property type="entry name" value="LDLa"/>
    <property type="match status" value="1"/>
</dbReference>
<proteinExistence type="predicted"/>
<dbReference type="InterPro" id="IPR002172">
    <property type="entry name" value="LDrepeatLR_classA_rpt"/>
</dbReference>
<gene>
    <name evidence="2" type="ORF">METZ01_LOCUS382432</name>
</gene>
<feature type="non-terminal residue" evidence="2">
    <location>
        <position position="1"/>
    </location>
</feature>
<name>A0A382U7C5_9ZZZZ</name>
<dbReference type="EMBL" id="UINC01141689">
    <property type="protein sequence ID" value="SVD29578.1"/>
    <property type="molecule type" value="Genomic_DNA"/>
</dbReference>
<dbReference type="InterPro" id="IPR036055">
    <property type="entry name" value="LDL_receptor-like_sf"/>
</dbReference>
<feature type="non-terminal residue" evidence="2">
    <location>
        <position position="296"/>
    </location>
</feature>
<dbReference type="Gene3D" id="2.60.40.10">
    <property type="entry name" value="Immunoglobulins"/>
    <property type="match status" value="1"/>
</dbReference>
<evidence type="ECO:0000256" key="1">
    <source>
        <dbReference type="ARBA" id="ARBA00023157"/>
    </source>
</evidence>
<reference evidence="2" key="1">
    <citation type="submission" date="2018-05" db="EMBL/GenBank/DDBJ databases">
        <authorList>
            <person name="Lanie J.A."/>
            <person name="Ng W.-L."/>
            <person name="Kazmierczak K.M."/>
            <person name="Andrzejewski T.M."/>
            <person name="Davidsen T.M."/>
            <person name="Wayne K.J."/>
            <person name="Tettelin H."/>
            <person name="Glass J.I."/>
            <person name="Rusch D."/>
            <person name="Podicherti R."/>
            <person name="Tsui H.-C.T."/>
            <person name="Winkler M.E."/>
        </authorList>
    </citation>
    <scope>NUCLEOTIDE SEQUENCE</scope>
</reference>
<dbReference type="Gene3D" id="4.10.400.10">
    <property type="entry name" value="Low-density Lipoprotein Receptor"/>
    <property type="match status" value="1"/>
</dbReference>
<accession>A0A382U7C5</accession>
<sequence>AADEFACNDGSCIPESWECDVYWCDCGDCEDEADCESVGNDDCETGTVEDCSGDGDCAPDYWVGDGYCDGADQPYGYDLTCYDNDGGDCDGRSDSDVDEGFKLKGFRVKKQSDIAHQQFIDDETARKAVYESAERDDCGGTGPDTDCAGVCFGDAAEDCSGDCGGSATVDDCGDCNGSNDCLAMGWFVANGGLNEVALQWGANSNAAAYNISRDGVHIFTMPQGYGEAWIDNGFNGNNPTQGLGFDIEYCYSITAVSASGNGGASAEACATTLPQLQAFLDLDLSLANAEVAAVAS</sequence>
<keyword evidence="1" id="KW-1015">Disulfide bond</keyword>
<protein>
    <submittedName>
        <fullName evidence="2">Uncharacterized protein</fullName>
    </submittedName>
</protein>